<dbReference type="RefSeq" id="WP_219354055.1">
    <property type="nucleotide sequence ID" value="NZ_CP080034.1"/>
</dbReference>
<evidence type="ECO:0000313" key="2">
    <source>
        <dbReference type="Proteomes" id="UP000824334"/>
    </source>
</evidence>
<evidence type="ECO:0000313" key="1">
    <source>
        <dbReference type="EMBL" id="QYC11476.1"/>
    </source>
</evidence>
<dbReference type="GeneID" id="94374756"/>
<sequence length="73" mass="8594">MRQLTPAEWARMRDRITTLSLIDRGPVVRARMVEWLTARPGTGWFYAMSDNFHFGAQADADAFREWMMREPFA</sequence>
<proteinExistence type="predicted"/>
<dbReference type="EMBL" id="CP080034">
    <property type="protein sequence ID" value="QYC11476.1"/>
    <property type="molecule type" value="Genomic_DNA"/>
</dbReference>
<dbReference type="Proteomes" id="UP000824334">
    <property type="component" value="Chromosome"/>
</dbReference>
<keyword evidence="2" id="KW-1185">Reference proteome</keyword>
<name>A0ABX8TJT5_9CAUL</name>
<gene>
    <name evidence="1" type="ORF">KWG56_05735</name>
</gene>
<reference evidence="1 2" key="1">
    <citation type="submission" date="2021-07" db="EMBL/GenBank/DDBJ databases">
        <title>Isolation and characterization of bacteria from a gold mining with a capacity of golden bioaccumulation.</title>
        <authorList>
            <person name="Yang X.J."/>
        </authorList>
    </citation>
    <scope>NUCLEOTIDE SEQUENCE [LARGE SCALE GENOMIC DNA]</scope>
    <source>
        <strain evidence="1 2">Au29</strain>
    </source>
</reference>
<protein>
    <submittedName>
        <fullName evidence="1">Uncharacterized protein</fullName>
    </submittedName>
</protein>
<organism evidence="1 2">
    <name type="scientific">Brevundimonas nasdae</name>
    <dbReference type="NCBI Taxonomy" id="172043"/>
    <lineage>
        <taxon>Bacteria</taxon>
        <taxon>Pseudomonadati</taxon>
        <taxon>Pseudomonadota</taxon>
        <taxon>Alphaproteobacteria</taxon>
        <taxon>Caulobacterales</taxon>
        <taxon>Caulobacteraceae</taxon>
        <taxon>Brevundimonas</taxon>
    </lineage>
</organism>
<accession>A0ABX8TJT5</accession>